<protein>
    <submittedName>
        <fullName evidence="1">Uncharacterized protein</fullName>
    </submittedName>
</protein>
<name>A0A8H5HR01_9AGAR</name>
<sequence length="102" mass="11417">MDFKRRTSFDVNFEDRLPRGRWAILPPHIYRDHLKALADISPIRLVVGAHKICEDLQGKPLLFIAHVALDVRDVDLGLGDRHAIDHGSAGEVLKSAQVDMAV</sequence>
<gene>
    <name evidence="1" type="ORF">D9615_000770</name>
</gene>
<keyword evidence="2" id="KW-1185">Reference proteome</keyword>
<dbReference type="EMBL" id="JAACJP010000001">
    <property type="protein sequence ID" value="KAF5387649.1"/>
    <property type="molecule type" value="Genomic_DNA"/>
</dbReference>
<comment type="caution">
    <text evidence="1">The sequence shown here is derived from an EMBL/GenBank/DDBJ whole genome shotgun (WGS) entry which is preliminary data.</text>
</comment>
<evidence type="ECO:0000313" key="1">
    <source>
        <dbReference type="EMBL" id="KAF5387649.1"/>
    </source>
</evidence>
<accession>A0A8H5HR01</accession>
<proteinExistence type="predicted"/>
<reference evidence="1 2" key="1">
    <citation type="journal article" date="2020" name="ISME J.">
        <title>Uncovering the hidden diversity of litter-decomposition mechanisms in mushroom-forming fungi.</title>
        <authorList>
            <person name="Floudas D."/>
            <person name="Bentzer J."/>
            <person name="Ahren D."/>
            <person name="Johansson T."/>
            <person name="Persson P."/>
            <person name="Tunlid A."/>
        </authorList>
    </citation>
    <scope>NUCLEOTIDE SEQUENCE [LARGE SCALE GENOMIC DNA]</scope>
    <source>
        <strain evidence="1 2">CBS 661.87</strain>
    </source>
</reference>
<dbReference type="Proteomes" id="UP000565441">
    <property type="component" value="Unassembled WGS sequence"/>
</dbReference>
<dbReference type="AlphaFoldDB" id="A0A8H5HR01"/>
<organism evidence="1 2">
    <name type="scientific">Tricholomella constricta</name>
    <dbReference type="NCBI Taxonomy" id="117010"/>
    <lineage>
        <taxon>Eukaryota</taxon>
        <taxon>Fungi</taxon>
        <taxon>Dikarya</taxon>
        <taxon>Basidiomycota</taxon>
        <taxon>Agaricomycotina</taxon>
        <taxon>Agaricomycetes</taxon>
        <taxon>Agaricomycetidae</taxon>
        <taxon>Agaricales</taxon>
        <taxon>Tricholomatineae</taxon>
        <taxon>Lyophyllaceae</taxon>
        <taxon>Tricholomella</taxon>
    </lineage>
</organism>
<evidence type="ECO:0000313" key="2">
    <source>
        <dbReference type="Proteomes" id="UP000565441"/>
    </source>
</evidence>